<proteinExistence type="predicted"/>
<accession>A0A0K0FJ05</accession>
<sequence length="113" mass="13350">MKCSLVKDQLKNEHTTSRIPIDNNLFSDPFHDLNLGVLTANIRLKNILSRTNSRINPCLTIVKKITWNNFINRHRKVHNELIVENNNWIYDQSVMDCDENEQLEDSMEEKIKE</sequence>
<protein>
    <submittedName>
        <fullName evidence="2">Uncharacterized protein</fullName>
    </submittedName>
</protein>
<dbReference type="Proteomes" id="UP000035680">
    <property type="component" value="Unassembled WGS sequence"/>
</dbReference>
<evidence type="ECO:0000313" key="1">
    <source>
        <dbReference type="Proteomes" id="UP000035680"/>
    </source>
</evidence>
<reference evidence="2" key="2">
    <citation type="submission" date="2015-08" db="UniProtKB">
        <authorList>
            <consortium name="WormBaseParasite"/>
        </authorList>
    </citation>
    <scope>IDENTIFICATION</scope>
</reference>
<keyword evidence="1" id="KW-1185">Reference proteome</keyword>
<name>A0A0K0FJ05_STRVS</name>
<dbReference type="AlphaFoldDB" id="A0A0K0FJ05"/>
<reference evidence="1" key="1">
    <citation type="submission" date="2014-07" db="EMBL/GenBank/DDBJ databases">
        <authorList>
            <person name="Martin A.A"/>
            <person name="De Silva N."/>
        </authorList>
    </citation>
    <scope>NUCLEOTIDE SEQUENCE</scope>
</reference>
<evidence type="ECO:0000313" key="2">
    <source>
        <dbReference type="WBParaSite" id="SVE_0887800.1"/>
    </source>
</evidence>
<organism evidence="1 2">
    <name type="scientific">Strongyloides venezuelensis</name>
    <name type="common">Threadworm</name>
    <dbReference type="NCBI Taxonomy" id="75913"/>
    <lineage>
        <taxon>Eukaryota</taxon>
        <taxon>Metazoa</taxon>
        <taxon>Ecdysozoa</taxon>
        <taxon>Nematoda</taxon>
        <taxon>Chromadorea</taxon>
        <taxon>Rhabditida</taxon>
        <taxon>Tylenchina</taxon>
        <taxon>Panagrolaimomorpha</taxon>
        <taxon>Strongyloidoidea</taxon>
        <taxon>Strongyloididae</taxon>
        <taxon>Strongyloides</taxon>
    </lineage>
</organism>
<dbReference type="WBParaSite" id="SVE_0887800.1">
    <property type="protein sequence ID" value="SVE_0887800.1"/>
    <property type="gene ID" value="SVE_0887800"/>
</dbReference>